<evidence type="ECO:0000259" key="2">
    <source>
        <dbReference type="PROSITE" id="PS50157"/>
    </source>
</evidence>
<dbReference type="HOGENOM" id="CLU_126337_1_0_1"/>
<dbReference type="Proteomes" id="UP000054018">
    <property type="component" value="Unassembled WGS sequence"/>
</dbReference>
<dbReference type="AlphaFoldDB" id="A0A0C9YJ63"/>
<keyword evidence="1" id="KW-0863">Zinc-finger</keyword>
<evidence type="ECO:0000313" key="3">
    <source>
        <dbReference type="EMBL" id="KIK16741.1"/>
    </source>
</evidence>
<keyword evidence="4" id="KW-1185">Reference proteome</keyword>
<reference evidence="3 4" key="1">
    <citation type="submission" date="2014-04" db="EMBL/GenBank/DDBJ databases">
        <authorList>
            <consortium name="DOE Joint Genome Institute"/>
            <person name="Kuo A."/>
            <person name="Kohler A."/>
            <person name="Costa M.D."/>
            <person name="Nagy L.G."/>
            <person name="Floudas D."/>
            <person name="Copeland A."/>
            <person name="Barry K.W."/>
            <person name="Cichocki N."/>
            <person name="Veneault-Fourrey C."/>
            <person name="LaButti K."/>
            <person name="Lindquist E.A."/>
            <person name="Lipzen A."/>
            <person name="Lundell T."/>
            <person name="Morin E."/>
            <person name="Murat C."/>
            <person name="Sun H."/>
            <person name="Tunlid A."/>
            <person name="Henrissat B."/>
            <person name="Grigoriev I.V."/>
            <person name="Hibbett D.S."/>
            <person name="Martin F."/>
            <person name="Nordberg H.P."/>
            <person name="Cantor M.N."/>
            <person name="Hua S.X."/>
        </authorList>
    </citation>
    <scope>NUCLEOTIDE SEQUENCE [LARGE SCALE GENOMIC DNA]</scope>
    <source>
        <strain evidence="3 4">441</strain>
    </source>
</reference>
<dbReference type="OrthoDB" id="3437960at2759"/>
<dbReference type="GO" id="GO:0008270">
    <property type="term" value="F:zinc ion binding"/>
    <property type="evidence" value="ECO:0007669"/>
    <property type="project" value="UniProtKB-KW"/>
</dbReference>
<dbReference type="Gene3D" id="3.30.160.60">
    <property type="entry name" value="Classic Zinc Finger"/>
    <property type="match status" value="1"/>
</dbReference>
<reference evidence="4" key="2">
    <citation type="submission" date="2015-01" db="EMBL/GenBank/DDBJ databases">
        <title>Evolutionary Origins and Diversification of the Mycorrhizal Mutualists.</title>
        <authorList>
            <consortium name="DOE Joint Genome Institute"/>
            <consortium name="Mycorrhizal Genomics Consortium"/>
            <person name="Kohler A."/>
            <person name="Kuo A."/>
            <person name="Nagy L.G."/>
            <person name="Floudas D."/>
            <person name="Copeland A."/>
            <person name="Barry K.W."/>
            <person name="Cichocki N."/>
            <person name="Veneault-Fourrey C."/>
            <person name="LaButti K."/>
            <person name="Lindquist E.A."/>
            <person name="Lipzen A."/>
            <person name="Lundell T."/>
            <person name="Morin E."/>
            <person name="Murat C."/>
            <person name="Riley R."/>
            <person name="Ohm R."/>
            <person name="Sun H."/>
            <person name="Tunlid A."/>
            <person name="Henrissat B."/>
            <person name="Grigoriev I.V."/>
            <person name="Hibbett D.S."/>
            <person name="Martin F."/>
        </authorList>
    </citation>
    <scope>NUCLEOTIDE SEQUENCE [LARGE SCALE GENOMIC DNA]</scope>
    <source>
        <strain evidence="4">441</strain>
    </source>
</reference>
<keyword evidence="1" id="KW-0862">Zinc</keyword>
<evidence type="ECO:0000313" key="4">
    <source>
        <dbReference type="Proteomes" id="UP000054018"/>
    </source>
</evidence>
<accession>A0A0C9YJ63</accession>
<dbReference type="EMBL" id="KN833848">
    <property type="protein sequence ID" value="KIK16741.1"/>
    <property type="molecule type" value="Genomic_DNA"/>
</dbReference>
<name>A0A0C9YJ63_9AGAM</name>
<sequence length="118" mass="13709">MAAGTYTCPFGDGCTSPLEFTTAAIYDHLRVHGHVYSHRGRAPCPWLGCSKEMRWGNVARHIIERHLQVKLRCVWCGRTYARKRVLTAHMNICETHITDIVQEYLNMTHHEEEFAFTY</sequence>
<dbReference type="SMART" id="SM00355">
    <property type="entry name" value="ZnF_C2H2"/>
    <property type="match status" value="3"/>
</dbReference>
<gene>
    <name evidence="3" type="ORF">PISMIDRAFT_251985</name>
</gene>
<keyword evidence="1" id="KW-0479">Metal-binding</keyword>
<organism evidence="3 4">
    <name type="scientific">Pisolithus microcarpus 441</name>
    <dbReference type="NCBI Taxonomy" id="765257"/>
    <lineage>
        <taxon>Eukaryota</taxon>
        <taxon>Fungi</taxon>
        <taxon>Dikarya</taxon>
        <taxon>Basidiomycota</taxon>
        <taxon>Agaricomycotina</taxon>
        <taxon>Agaricomycetes</taxon>
        <taxon>Agaricomycetidae</taxon>
        <taxon>Boletales</taxon>
        <taxon>Sclerodermatineae</taxon>
        <taxon>Pisolithaceae</taxon>
        <taxon>Pisolithus</taxon>
    </lineage>
</organism>
<dbReference type="InterPro" id="IPR013087">
    <property type="entry name" value="Znf_C2H2_type"/>
</dbReference>
<evidence type="ECO:0000256" key="1">
    <source>
        <dbReference type="PROSITE-ProRule" id="PRU00042"/>
    </source>
</evidence>
<dbReference type="PROSITE" id="PS50157">
    <property type="entry name" value="ZINC_FINGER_C2H2_2"/>
    <property type="match status" value="1"/>
</dbReference>
<proteinExistence type="predicted"/>
<protein>
    <recommendedName>
        <fullName evidence="2">C2H2-type domain-containing protein</fullName>
    </recommendedName>
</protein>
<feature type="domain" description="C2H2-type" evidence="2">
    <location>
        <begin position="71"/>
        <end position="96"/>
    </location>
</feature>